<sequence length="183" mass="20390">MENYLSGMNDIIREKASRVKLLITDIDGVLTDGGVIYDDNYLEYKKFNVKDGLIVKVLKNNGLKIGAITGRNSPVVRSRCEELDFDFHYHGISHKGEKLDEVLKKFQIGLDECAYIGDDLIDIPILTRVGFSAAPIDALPYVRQKVDFISSLPGGKGVFREVADVILSSKGLLEKIINELSEK</sequence>
<evidence type="ECO:0000256" key="2">
    <source>
        <dbReference type="ARBA" id="ARBA00005893"/>
    </source>
</evidence>
<keyword evidence="8" id="KW-1185">Reference proteome</keyword>
<evidence type="ECO:0000256" key="5">
    <source>
        <dbReference type="ARBA" id="ARBA00022801"/>
    </source>
</evidence>
<dbReference type="PANTHER" id="PTHR21485">
    <property type="entry name" value="HAD SUPERFAMILY MEMBERS CMAS AND KDSC"/>
    <property type="match status" value="1"/>
</dbReference>
<comment type="cofactor">
    <cofactor evidence="1">
        <name>Mg(2+)</name>
        <dbReference type="ChEBI" id="CHEBI:18420"/>
    </cofactor>
</comment>
<dbReference type="EMBL" id="JBHMEW010000060">
    <property type="protein sequence ID" value="MFB9212404.1"/>
    <property type="molecule type" value="Genomic_DNA"/>
</dbReference>
<dbReference type="InterPro" id="IPR010023">
    <property type="entry name" value="KdsC_fam"/>
</dbReference>
<comment type="caution">
    <text evidence="7">The sequence shown here is derived from an EMBL/GenBank/DDBJ whole genome shotgun (WGS) entry which is preliminary data.</text>
</comment>
<protein>
    <submittedName>
        <fullName evidence="7">KdsC family phosphatase</fullName>
    </submittedName>
</protein>
<accession>A0ABV5J6G1</accession>
<dbReference type="NCBIfam" id="TIGR01662">
    <property type="entry name" value="HAD-SF-IIIA"/>
    <property type="match status" value="1"/>
</dbReference>
<dbReference type="SFLD" id="SFLDS00003">
    <property type="entry name" value="Haloacid_Dehalogenase"/>
    <property type="match status" value="1"/>
</dbReference>
<dbReference type="InterPro" id="IPR023214">
    <property type="entry name" value="HAD_sf"/>
</dbReference>
<gene>
    <name evidence="7" type="ORF">ACFFUR_11360</name>
</gene>
<dbReference type="Gene3D" id="3.40.50.1000">
    <property type="entry name" value="HAD superfamily/HAD-like"/>
    <property type="match status" value="1"/>
</dbReference>
<dbReference type="SFLD" id="SFLDG01136">
    <property type="entry name" value="C1.6:_Phosphoserine_Phosphatas"/>
    <property type="match status" value="1"/>
</dbReference>
<dbReference type="RefSeq" id="WP_290248231.1">
    <property type="nucleotide sequence ID" value="NZ_JAUFQT010000001.1"/>
</dbReference>
<proteinExistence type="inferred from homology"/>
<keyword evidence="6" id="KW-0460">Magnesium</keyword>
<comment type="similarity">
    <text evidence="2">Belongs to the KdsC family.</text>
</comment>
<evidence type="ECO:0000256" key="6">
    <source>
        <dbReference type="ARBA" id="ARBA00022842"/>
    </source>
</evidence>
<dbReference type="InterPro" id="IPR006549">
    <property type="entry name" value="HAD-SF_hydro_IIIA"/>
</dbReference>
<dbReference type="InterPro" id="IPR036412">
    <property type="entry name" value="HAD-like_sf"/>
</dbReference>
<organism evidence="7 8">
    <name type="scientific">Echinicola jeungdonensis</name>
    <dbReference type="NCBI Taxonomy" id="709343"/>
    <lineage>
        <taxon>Bacteria</taxon>
        <taxon>Pseudomonadati</taxon>
        <taxon>Bacteroidota</taxon>
        <taxon>Cytophagia</taxon>
        <taxon>Cytophagales</taxon>
        <taxon>Cyclobacteriaceae</taxon>
        <taxon>Echinicola</taxon>
    </lineage>
</organism>
<name>A0ABV5J6G1_9BACT</name>
<evidence type="ECO:0000256" key="1">
    <source>
        <dbReference type="ARBA" id="ARBA00001946"/>
    </source>
</evidence>
<evidence type="ECO:0000313" key="8">
    <source>
        <dbReference type="Proteomes" id="UP001589654"/>
    </source>
</evidence>
<dbReference type="SUPFAM" id="SSF56784">
    <property type="entry name" value="HAD-like"/>
    <property type="match status" value="1"/>
</dbReference>
<dbReference type="NCBIfam" id="TIGR01670">
    <property type="entry name" value="KdsC-phosphatas"/>
    <property type="match status" value="1"/>
</dbReference>
<dbReference type="SFLD" id="SFLDG01138">
    <property type="entry name" value="C1.6.2:_Deoxy-d-mannose-octulo"/>
    <property type="match status" value="1"/>
</dbReference>
<reference evidence="7 8" key="1">
    <citation type="submission" date="2024-09" db="EMBL/GenBank/DDBJ databases">
        <authorList>
            <person name="Sun Q."/>
            <person name="Mori K."/>
        </authorList>
    </citation>
    <scope>NUCLEOTIDE SEQUENCE [LARGE SCALE GENOMIC DNA]</scope>
    <source>
        <strain evidence="7 8">CECT 7682</strain>
    </source>
</reference>
<keyword evidence="5" id="KW-0378">Hydrolase</keyword>
<dbReference type="Proteomes" id="UP001589654">
    <property type="component" value="Unassembled WGS sequence"/>
</dbReference>
<dbReference type="Pfam" id="PF00702">
    <property type="entry name" value="Hydrolase"/>
    <property type="match status" value="1"/>
</dbReference>
<evidence type="ECO:0000313" key="7">
    <source>
        <dbReference type="EMBL" id="MFB9212404.1"/>
    </source>
</evidence>
<dbReference type="PIRSF" id="PIRSF006118">
    <property type="entry name" value="KDO8-P_Ptase"/>
    <property type="match status" value="1"/>
</dbReference>
<dbReference type="CDD" id="cd01630">
    <property type="entry name" value="HAD_KDO-like"/>
    <property type="match status" value="1"/>
</dbReference>
<dbReference type="PANTHER" id="PTHR21485:SF3">
    <property type="entry name" value="N-ACYLNEURAMINATE CYTIDYLYLTRANSFERASE"/>
    <property type="match status" value="1"/>
</dbReference>
<evidence type="ECO:0000256" key="4">
    <source>
        <dbReference type="ARBA" id="ARBA00022723"/>
    </source>
</evidence>
<dbReference type="InterPro" id="IPR050793">
    <property type="entry name" value="CMP-NeuNAc_synthase"/>
</dbReference>
<evidence type="ECO:0000256" key="3">
    <source>
        <dbReference type="ARBA" id="ARBA00011881"/>
    </source>
</evidence>
<comment type="subunit">
    <text evidence="3">Homotetramer.</text>
</comment>
<keyword evidence="4" id="KW-0479">Metal-binding</keyword>